<dbReference type="AlphaFoldDB" id="A0A1T2XEN0"/>
<evidence type="ECO:0000256" key="6">
    <source>
        <dbReference type="ARBA" id="ARBA00023139"/>
    </source>
</evidence>
<dbReference type="InterPro" id="IPR057336">
    <property type="entry name" value="GerAC_N"/>
</dbReference>
<evidence type="ECO:0000256" key="1">
    <source>
        <dbReference type="ARBA" id="ARBA00004635"/>
    </source>
</evidence>
<dbReference type="PANTHER" id="PTHR35789:SF1">
    <property type="entry name" value="SPORE GERMINATION PROTEIN B3"/>
    <property type="match status" value="1"/>
</dbReference>
<sequence>MKGLRFISVFVILLLLSGCLKTNVLERLSILVAIGYDAKEDNTFKVTAALMESQPDVKDMNRTVSVDAATSKGARRKMNEMLPHEIANGQLRVILLDRNIFRLKMLNEVDVLSRDPAFGDMVMVAIVDGSVQDLLTYPYKNKSNIGVTVNSLLDHNMKWNWGPLMTLHEFTHSRDIHTKELAIPMMKREGEEIALKGVALLHGDHIVGEATPREGYFLKTMKGEKTSFLYETVIKKSAMQASGMAQFLAMNDGKDEVKVVFHVIQSKGTIKLLDSQNIKFDVNLHIDMDIQEISERYSFEKTGAVEALKRQLSKELTAHLQQFLDKLRKVNSDCVGFGEKYRSLVPHTKLENEKWREAFPKSSIQGRVDIDIIRTGTIE</sequence>
<accession>A0A1T2XEN0</accession>
<dbReference type="Pfam" id="PF25198">
    <property type="entry name" value="Spore_GerAC_N"/>
    <property type="match status" value="1"/>
</dbReference>
<keyword evidence="6" id="KW-0564">Palmitate</keyword>
<keyword evidence="3" id="KW-0309">Germination</keyword>
<dbReference type="STRING" id="1324314.BVG16_10625"/>
<evidence type="ECO:0000256" key="2">
    <source>
        <dbReference type="ARBA" id="ARBA00007886"/>
    </source>
</evidence>
<dbReference type="EMBL" id="MSZX01000004">
    <property type="protein sequence ID" value="OPA78334.1"/>
    <property type="molecule type" value="Genomic_DNA"/>
</dbReference>
<evidence type="ECO:0000259" key="9">
    <source>
        <dbReference type="Pfam" id="PF25198"/>
    </source>
</evidence>
<keyword evidence="4" id="KW-0732">Signal</keyword>
<dbReference type="InterPro" id="IPR046953">
    <property type="entry name" value="Spore_GerAC-like_C"/>
</dbReference>
<dbReference type="InterPro" id="IPR008844">
    <property type="entry name" value="Spore_GerAC-like"/>
</dbReference>
<protein>
    <submittedName>
        <fullName evidence="10">Uncharacterized protein</fullName>
    </submittedName>
</protein>
<evidence type="ECO:0000256" key="5">
    <source>
        <dbReference type="ARBA" id="ARBA00023136"/>
    </source>
</evidence>
<comment type="similarity">
    <text evidence="2">Belongs to the GerABKC lipoprotein family.</text>
</comment>
<dbReference type="NCBIfam" id="TIGR02887">
    <property type="entry name" value="spore_ger_x_C"/>
    <property type="match status" value="1"/>
</dbReference>
<dbReference type="GO" id="GO:0009847">
    <property type="term" value="P:spore germination"/>
    <property type="evidence" value="ECO:0007669"/>
    <property type="project" value="InterPro"/>
</dbReference>
<dbReference type="GO" id="GO:0016020">
    <property type="term" value="C:membrane"/>
    <property type="evidence" value="ECO:0007669"/>
    <property type="project" value="UniProtKB-SubCell"/>
</dbReference>
<comment type="caution">
    <text evidence="10">The sequence shown here is derived from an EMBL/GenBank/DDBJ whole genome shotgun (WGS) entry which is preliminary data.</text>
</comment>
<gene>
    <name evidence="10" type="ORF">BVG16_10625</name>
</gene>
<dbReference type="PANTHER" id="PTHR35789">
    <property type="entry name" value="SPORE GERMINATION PROTEIN B3"/>
    <property type="match status" value="1"/>
</dbReference>
<keyword evidence="5" id="KW-0472">Membrane</keyword>
<proteinExistence type="inferred from homology"/>
<comment type="subcellular location">
    <subcellularLocation>
        <location evidence="1">Membrane</location>
        <topology evidence="1">Lipid-anchor</topology>
    </subcellularLocation>
</comment>
<keyword evidence="7" id="KW-0449">Lipoprotein</keyword>
<dbReference type="InterPro" id="IPR038501">
    <property type="entry name" value="Spore_GerAC_C_sf"/>
</dbReference>
<evidence type="ECO:0000313" key="10">
    <source>
        <dbReference type="EMBL" id="OPA78334.1"/>
    </source>
</evidence>
<evidence type="ECO:0000313" key="11">
    <source>
        <dbReference type="Proteomes" id="UP000190188"/>
    </source>
</evidence>
<evidence type="ECO:0000256" key="7">
    <source>
        <dbReference type="ARBA" id="ARBA00023288"/>
    </source>
</evidence>
<dbReference type="Proteomes" id="UP000190188">
    <property type="component" value="Unassembled WGS sequence"/>
</dbReference>
<organism evidence="10 11">
    <name type="scientific">Paenibacillus selenitireducens</name>
    <dbReference type="NCBI Taxonomy" id="1324314"/>
    <lineage>
        <taxon>Bacteria</taxon>
        <taxon>Bacillati</taxon>
        <taxon>Bacillota</taxon>
        <taxon>Bacilli</taxon>
        <taxon>Bacillales</taxon>
        <taxon>Paenibacillaceae</taxon>
        <taxon>Paenibacillus</taxon>
    </lineage>
</organism>
<name>A0A1T2XEN0_9BACL</name>
<evidence type="ECO:0000256" key="4">
    <source>
        <dbReference type="ARBA" id="ARBA00022729"/>
    </source>
</evidence>
<dbReference type="Gene3D" id="3.30.300.210">
    <property type="entry name" value="Nutrient germinant receptor protein C, domain 3"/>
    <property type="match status" value="1"/>
</dbReference>
<keyword evidence="11" id="KW-1185">Reference proteome</keyword>
<reference evidence="10 11" key="1">
    <citation type="submission" date="2017-01" db="EMBL/GenBank/DDBJ databases">
        <title>Genome analysis of Paenibacillus selenitrireducens ES3-24.</title>
        <authorList>
            <person name="Xu D."/>
            <person name="Yao R."/>
            <person name="Zheng S."/>
        </authorList>
    </citation>
    <scope>NUCLEOTIDE SEQUENCE [LARGE SCALE GENOMIC DNA]</scope>
    <source>
        <strain evidence="10 11">ES3-24</strain>
    </source>
</reference>
<evidence type="ECO:0000259" key="8">
    <source>
        <dbReference type="Pfam" id="PF05504"/>
    </source>
</evidence>
<dbReference type="RefSeq" id="WP_078498546.1">
    <property type="nucleotide sequence ID" value="NZ_MSZX01000004.1"/>
</dbReference>
<feature type="domain" description="Spore germination protein N-terminal" evidence="9">
    <location>
        <begin position="23"/>
        <end position="187"/>
    </location>
</feature>
<dbReference type="OrthoDB" id="2592518at2"/>
<dbReference type="PROSITE" id="PS51257">
    <property type="entry name" value="PROKAR_LIPOPROTEIN"/>
    <property type="match status" value="1"/>
</dbReference>
<evidence type="ECO:0000256" key="3">
    <source>
        <dbReference type="ARBA" id="ARBA00022544"/>
    </source>
</evidence>
<feature type="domain" description="Spore germination GerAC-like C-terminal" evidence="8">
    <location>
        <begin position="196"/>
        <end position="376"/>
    </location>
</feature>
<dbReference type="Pfam" id="PF05504">
    <property type="entry name" value="Spore_GerAC"/>
    <property type="match status" value="1"/>
</dbReference>